<accession>A0ABR4FCZ2</accession>
<dbReference type="PROSITE" id="PS50048">
    <property type="entry name" value="ZN2_CY6_FUNGAL_2"/>
    <property type="match status" value="1"/>
</dbReference>
<feature type="region of interest" description="Disordered" evidence="5">
    <location>
        <begin position="157"/>
        <end position="190"/>
    </location>
</feature>
<name>A0ABR4FCZ2_9PEZI</name>
<protein>
    <recommendedName>
        <fullName evidence="6">Zn(2)-C6 fungal-type domain-containing protein</fullName>
    </recommendedName>
</protein>
<evidence type="ECO:0000313" key="8">
    <source>
        <dbReference type="Proteomes" id="UP001600888"/>
    </source>
</evidence>
<dbReference type="Pfam" id="PF04082">
    <property type="entry name" value="Fungal_trans"/>
    <property type="match status" value="1"/>
</dbReference>
<evidence type="ECO:0000256" key="2">
    <source>
        <dbReference type="ARBA" id="ARBA00022723"/>
    </source>
</evidence>
<dbReference type="CDD" id="cd00067">
    <property type="entry name" value="GAL4"/>
    <property type="match status" value="1"/>
</dbReference>
<dbReference type="InterPro" id="IPR050987">
    <property type="entry name" value="AtrR-like"/>
</dbReference>
<organism evidence="7 8">
    <name type="scientific">Diaporthe vaccinii</name>
    <dbReference type="NCBI Taxonomy" id="105482"/>
    <lineage>
        <taxon>Eukaryota</taxon>
        <taxon>Fungi</taxon>
        <taxon>Dikarya</taxon>
        <taxon>Ascomycota</taxon>
        <taxon>Pezizomycotina</taxon>
        <taxon>Sordariomycetes</taxon>
        <taxon>Sordariomycetidae</taxon>
        <taxon>Diaporthales</taxon>
        <taxon>Diaporthaceae</taxon>
        <taxon>Diaporthe</taxon>
        <taxon>Diaporthe eres species complex</taxon>
    </lineage>
</organism>
<comment type="caution">
    <text evidence="7">The sequence shown here is derived from an EMBL/GenBank/DDBJ whole genome shotgun (WGS) entry which is preliminary data.</text>
</comment>
<evidence type="ECO:0000256" key="5">
    <source>
        <dbReference type="SAM" id="MobiDB-lite"/>
    </source>
</evidence>
<sequence>MSLDSRPLRKRPRVSLACTNCRKRKSRCDGNRPDCSPCQELHVQCVYESLSGGDKQVPREVLLQKVAELEAQLKAQLSEDTRSTKYDSELSPSSIIVGSHLSRGQSGTAITEGDPIGVDALASGAFDEAPAADIGFFGSSSNHALFRNVSQGFSQLARRSRLTDPNHPRDNVEKSRPEPTPSEGQRTSLSPHAYLLPAKDELMRLLERFFTTVGAIIPCIDEAAVLEYWRGFYEDKTRITPRTAYALVNMIIAHASATMTDGNPILYCRRSSDLLDMQTVQRTDIYTVQTLLLLSIFQQNHQRSIESWTTHSLVIKAALQLGIHSPAYYESAGEPQAHKRLWYCIINQDRLLAALLGRPFLIPPQCIRLGLPEDLFNTLDLVSRSSPTHLSSQNAFFNNLISIHAIQGSAVEILYDYNIDGLSHRSPREVMTARLDLAMQLDEWCQNLGHSMQVLQHFNTIVWSPETLDLMRWSIILSIHYYFNSLLINAPILTIALAETQKHWPLDAPSSMLQDATKHVLRSDFDAAKKLQTLIHGLHSFGGPFIHSNAVWFLCNYSTFTISLHAFGLLLYLTSLKQNAAEVGLRTEEVRTLLNDGLESLRLVGHTSLMSQKARKCLLRFLDVFDSMTFGEDDISQQTRRSDFSGAEMNVASGSSTLPVVELLPDFDFSQFITEAADEFLFQ</sequence>
<dbReference type="CDD" id="cd12148">
    <property type="entry name" value="fungal_TF_MHR"/>
    <property type="match status" value="1"/>
</dbReference>
<keyword evidence="2" id="KW-0479">Metal-binding</keyword>
<evidence type="ECO:0000256" key="3">
    <source>
        <dbReference type="ARBA" id="ARBA00023125"/>
    </source>
</evidence>
<feature type="compositionally biased region" description="Basic and acidic residues" evidence="5">
    <location>
        <begin position="161"/>
        <end position="177"/>
    </location>
</feature>
<evidence type="ECO:0000313" key="7">
    <source>
        <dbReference type="EMBL" id="KAL2292561.1"/>
    </source>
</evidence>
<dbReference type="InterPro" id="IPR001138">
    <property type="entry name" value="Zn2Cys6_DnaBD"/>
</dbReference>
<dbReference type="Proteomes" id="UP001600888">
    <property type="component" value="Unassembled WGS sequence"/>
</dbReference>
<dbReference type="SMART" id="SM00906">
    <property type="entry name" value="Fungal_trans"/>
    <property type="match status" value="1"/>
</dbReference>
<dbReference type="SMART" id="SM00066">
    <property type="entry name" value="GAL4"/>
    <property type="match status" value="1"/>
</dbReference>
<dbReference type="PANTHER" id="PTHR46910">
    <property type="entry name" value="TRANSCRIPTION FACTOR PDR1"/>
    <property type="match status" value="1"/>
</dbReference>
<dbReference type="InterPro" id="IPR036864">
    <property type="entry name" value="Zn2-C6_fun-type_DNA-bd_sf"/>
</dbReference>
<dbReference type="Gene3D" id="4.10.240.10">
    <property type="entry name" value="Zn(2)-C6 fungal-type DNA-binding domain"/>
    <property type="match status" value="1"/>
</dbReference>
<evidence type="ECO:0000256" key="1">
    <source>
        <dbReference type="ARBA" id="ARBA00004123"/>
    </source>
</evidence>
<dbReference type="PROSITE" id="PS00463">
    <property type="entry name" value="ZN2_CY6_FUNGAL_1"/>
    <property type="match status" value="1"/>
</dbReference>
<evidence type="ECO:0000259" key="6">
    <source>
        <dbReference type="PROSITE" id="PS50048"/>
    </source>
</evidence>
<dbReference type="SUPFAM" id="SSF57701">
    <property type="entry name" value="Zn2/Cys6 DNA-binding domain"/>
    <property type="match status" value="1"/>
</dbReference>
<proteinExistence type="predicted"/>
<keyword evidence="8" id="KW-1185">Reference proteome</keyword>
<keyword evidence="4" id="KW-0539">Nucleus</keyword>
<dbReference type="Pfam" id="PF00172">
    <property type="entry name" value="Zn_clus"/>
    <property type="match status" value="1"/>
</dbReference>
<reference evidence="7 8" key="1">
    <citation type="submission" date="2024-03" db="EMBL/GenBank/DDBJ databases">
        <title>A high-quality draft genome sequence of Diaporthe vaccinii, a causative agent of upright dieback and viscid rot disease in cranberry plants.</title>
        <authorList>
            <person name="Sarrasin M."/>
            <person name="Lang B.F."/>
            <person name="Burger G."/>
        </authorList>
    </citation>
    <scope>NUCLEOTIDE SEQUENCE [LARGE SCALE GENOMIC DNA]</scope>
    <source>
        <strain evidence="7 8">IS7</strain>
    </source>
</reference>
<dbReference type="InterPro" id="IPR007219">
    <property type="entry name" value="XnlR_reg_dom"/>
</dbReference>
<dbReference type="EMBL" id="JBAWTH010000003">
    <property type="protein sequence ID" value="KAL2292561.1"/>
    <property type="molecule type" value="Genomic_DNA"/>
</dbReference>
<evidence type="ECO:0000256" key="4">
    <source>
        <dbReference type="ARBA" id="ARBA00023242"/>
    </source>
</evidence>
<comment type="subcellular location">
    <subcellularLocation>
        <location evidence="1">Nucleus</location>
    </subcellularLocation>
</comment>
<dbReference type="PANTHER" id="PTHR46910:SF3">
    <property type="entry name" value="HALOTOLERANCE PROTEIN 9-RELATED"/>
    <property type="match status" value="1"/>
</dbReference>
<keyword evidence="3" id="KW-0238">DNA-binding</keyword>
<gene>
    <name evidence="7" type="ORF">FJTKL_09510</name>
</gene>
<feature type="domain" description="Zn(2)-C6 fungal-type" evidence="6">
    <location>
        <begin position="17"/>
        <end position="47"/>
    </location>
</feature>